<accession>A0A6I6FWX3</accession>
<feature type="compositionally biased region" description="Basic and acidic residues" evidence="1">
    <location>
        <begin position="63"/>
        <end position="78"/>
    </location>
</feature>
<reference evidence="2 3" key="1">
    <citation type="submission" date="2018-12" db="EMBL/GenBank/DDBJ databases">
        <title>Complete genome sequence of Streptomyces ficellus NRRL8067, the producer of ficellomycin, feldamycin and nojirimycin.</title>
        <authorList>
            <person name="Zhang H."/>
            <person name="Yue R."/>
            <person name="Liu Y."/>
            <person name="Li M."/>
            <person name="Mu H."/>
            <person name="Zhang J."/>
        </authorList>
    </citation>
    <scope>NUCLEOTIDE SEQUENCE [LARGE SCALE GENOMIC DNA]</scope>
    <source>
        <strain evidence="2 3">NRRL 8067</strain>
    </source>
</reference>
<evidence type="ECO:0000313" key="3">
    <source>
        <dbReference type="Proteomes" id="UP000422572"/>
    </source>
</evidence>
<protein>
    <recommendedName>
        <fullName evidence="4">Recombination endonuclease VII</fullName>
    </recommendedName>
</protein>
<feature type="region of interest" description="Disordered" evidence="1">
    <location>
        <begin position="58"/>
        <end position="78"/>
    </location>
</feature>
<dbReference type="Gene3D" id="3.40.1800.10">
    <property type="entry name" value="His-Me finger endonucleases"/>
    <property type="match status" value="1"/>
</dbReference>
<proteinExistence type="predicted"/>
<dbReference type="OrthoDB" id="581550at2"/>
<sequence>MHYQRWQRHGDTGPGAAHRVHVSTAAEARRCEFPGCTRKYISKGLCASHNWQRGAGRELTALPDRRTAKPHDRNSRGEKQCRTCRRWLPPDTFNRNGRAKDGLQGNCRSCAREVQRKVLYRLTPDRYTEMLASQGGACAICGQPDGNGFALPVDHDHGCCPAAARTCGTCVRGLVCSACNHGLGQFRDSPELLRAAAAYLERHDRR</sequence>
<dbReference type="SUPFAM" id="SSF54060">
    <property type="entry name" value="His-Me finger endonucleases"/>
    <property type="match status" value="1"/>
</dbReference>
<name>A0A6I6FWX3_9ACTN</name>
<dbReference type="AlphaFoldDB" id="A0A6I6FWX3"/>
<keyword evidence="3" id="KW-1185">Reference proteome</keyword>
<dbReference type="Pfam" id="PF02945">
    <property type="entry name" value="Endonuclease_7"/>
    <property type="match status" value="1"/>
</dbReference>
<dbReference type="InterPro" id="IPR044925">
    <property type="entry name" value="His-Me_finger_sf"/>
</dbReference>
<dbReference type="Proteomes" id="UP000422572">
    <property type="component" value="Chromosome"/>
</dbReference>
<evidence type="ECO:0000256" key="1">
    <source>
        <dbReference type="SAM" id="MobiDB-lite"/>
    </source>
</evidence>
<organism evidence="2 3">
    <name type="scientific">Streptomyces ficellus</name>
    <dbReference type="NCBI Taxonomy" id="1977088"/>
    <lineage>
        <taxon>Bacteria</taxon>
        <taxon>Bacillati</taxon>
        <taxon>Actinomycetota</taxon>
        <taxon>Actinomycetes</taxon>
        <taxon>Kitasatosporales</taxon>
        <taxon>Streptomycetaceae</taxon>
        <taxon>Streptomyces</taxon>
    </lineage>
</organism>
<evidence type="ECO:0008006" key="4">
    <source>
        <dbReference type="Google" id="ProtNLM"/>
    </source>
</evidence>
<evidence type="ECO:0000313" key="2">
    <source>
        <dbReference type="EMBL" id="QGV82496.1"/>
    </source>
</evidence>
<dbReference type="KEGG" id="sfic:EIZ62_05935"/>
<dbReference type="InterPro" id="IPR004211">
    <property type="entry name" value="Endonuclease_7"/>
</dbReference>
<dbReference type="EMBL" id="CP034279">
    <property type="protein sequence ID" value="QGV82496.1"/>
    <property type="molecule type" value="Genomic_DNA"/>
</dbReference>
<dbReference type="InterPro" id="IPR038563">
    <property type="entry name" value="Endonuclease_7_sf"/>
</dbReference>
<gene>
    <name evidence="2" type="ORF">EIZ62_05935</name>
</gene>